<protein>
    <recommendedName>
        <fullName evidence="3">Transposase family Tnp2 protein</fullName>
    </recommendedName>
</protein>
<dbReference type="OrthoDB" id="2669721at2759"/>
<gene>
    <name evidence="1" type="ORF">BDN70DRAFT_966004</name>
</gene>
<dbReference type="Proteomes" id="UP000807469">
    <property type="component" value="Unassembled WGS sequence"/>
</dbReference>
<proteinExistence type="predicted"/>
<evidence type="ECO:0000313" key="1">
    <source>
        <dbReference type="EMBL" id="KAF9473245.1"/>
    </source>
</evidence>
<name>A0A9P6CTQ8_9AGAR</name>
<dbReference type="EMBL" id="MU155458">
    <property type="protein sequence ID" value="KAF9473245.1"/>
    <property type="molecule type" value="Genomic_DNA"/>
</dbReference>
<comment type="caution">
    <text evidence="1">The sequence shown here is derived from an EMBL/GenBank/DDBJ whole genome shotgun (WGS) entry which is preliminary data.</text>
</comment>
<reference evidence="1" key="1">
    <citation type="submission" date="2020-11" db="EMBL/GenBank/DDBJ databases">
        <authorList>
            <consortium name="DOE Joint Genome Institute"/>
            <person name="Ahrendt S."/>
            <person name="Riley R."/>
            <person name="Andreopoulos W."/>
            <person name="Labutti K."/>
            <person name="Pangilinan J."/>
            <person name="Ruiz-Duenas F.J."/>
            <person name="Barrasa J.M."/>
            <person name="Sanchez-Garcia M."/>
            <person name="Camarero S."/>
            <person name="Miyauchi S."/>
            <person name="Serrano A."/>
            <person name="Linde D."/>
            <person name="Babiker R."/>
            <person name="Drula E."/>
            <person name="Ayuso-Fernandez I."/>
            <person name="Pacheco R."/>
            <person name="Padilla G."/>
            <person name="Ferreira P."/>
            <person name="Barriuso J."/>
            <person name="Kellner H."/>
            <person name="Castanera R."/>
            <person name="Alfaro M."/>
            <person name="Ramirez L."/>
            <person name="Pisabarro A.G."/>
            <person name="Kuo A."/>
            <person name="Tritt A."/>
            <person name="Lipzen A."/>
            <person name="He G."/>
            <person name="Yan M."/>
            <person name="Ng V."/>
            <person name="Cullen D."/>
            <person name="Martin F."/>
            <person name="Rosso M.-N."/>
            <person name="Henrissat B."/>
            <person name="Hibbett D."/>
            <person name="Martinez A.T."/>
            <person name="Grigoriev I.V."/>
        </authorList>
    </citation>
    <scope>NUCLEOTIDE SEQUENCE</scope>
    <source>
        <strain evidence="1">CIRM-BRFM 674</strain>
    </source>
</reference>
<evidence type="ECO:0008006" key="3">
    <source>
        <dbReference type="Google" id="ProtNLM"/>
    </source>
</evidence>
<dbReference type="PANTHER" id="PTHR46579">
    <property type="entry name" value="F5/8 TYPE C DOMAIN-CONTAINING PROTEIN-RELATED"/>
    <property type="match status" value="1"/>
</dbReference>
<sequence>MSILSADATLACSTNNSIISMPKEPKTPKNSRSPKKYICSCVRFCKGILREISKSTYLRHAKFGEQLPILSSQSSEANNIAYGASLRLTNEFIQMLQQASLDGKHSGLDPDALHRLRNPPTNPFILENQPDGSDLRLAFDLFLASLKSSVDVYNNTRASVLRRHPGDNLPSYDQMKKILTQITGVGSIVHPMCKNSCVAFTGPYTDLDYCPKCEAPKRCPISGNYHQEFHTMPIGPILQALWRDPQSAHRFEYRRTKTREIIEELRSNSGSLLNYEDFFHGSDYLERVRNGDITDDDMVLMFSIDGAQLYAHKASDCWIYIWVIMDFNPEERYKKEFVIPGGFIPGPKKPKNLDSFIFPGLYHLAALQKEGLTIWNAAINRLFKSRLFLGLNTADGPAMAYLSSLVGHHGKFGCRLYCATPGRHKPNGSHYYPALLKPLNYTMAGCDHPDLSHFSTTTSHSHYYTNLSYLLAAPNDAQYKKRRLETGIVKPTIFLGLPRCSTLEIPRCFGSDIMHLATFNLSDLLIPLWRGVFDHDPLDPPSNWPWAVLRGEVWESHGRDVAAATPYLPGSFDRPPRNIAEKINSGYKAWEWLLYLYGLAPALLFNILPEPYYSHFCKLVLAMRIIQQYCISSSDLILADTLLRSFAYEFETLYYQRREDRLHFCRQSIHALLHLAPEITRIGSLICSSQWTMERTIGNLGEEIRQPSNPYANLSQRGLLRCQVNALLAMVPDLKQSKCDVQRGAFNLGKGYVLLRARDRYSRCMKENEATAFKRYLQIRHSLTVEDDWFPKVTRWARLRLPNGQVARSRWKEALKPINKIRTSRNVKLVADISESQAVSLGEVLYYFQCRIKGSLLTLAVISLYSSPLPDLLNRSHGTFVSCKYFGDRNLSVVDATCIKAVVAMVPHSPPGMGKDDGYHFLVERPGLDIMMLGGIHEVFSSQ</sequence>
<keyword evidence="2" id="KW-1185">Reference proteome</keyword>
<organism evidence="1 2">
    <name type="scientific">Pholiota conissans</name>
    <dbReference type="NCBI Taxonomy" id="109636"/>
    <lineage>
        <taxon>Eukaryota</taxon>
        <taxon>Fungi</taxon>
        <taxon>Dikarya</taxon>
        <taxon>Basidiomycota</taxon>
        <taxon>Agaricomycotina</taxon>
        <taxon>Agaricomycetes</taxon>
        <taxon>Agaricomycetidae</taxon>
        <taxon>Agaricales</taxon>
        <taxon>Agaricineae</taxon>
        <taxon>Strophariaceae</taxon>
        <taxon>Pholiota</taxon>
    </lineage>
</organism>
<dbReference type="AlphaFoldDB" id="A0A9P6CTQ8"/>
<dbReference type="PANTHER" id="PTHR46579:SF1">
    <property type="entry name" value="F5_8 TYPE C DOMAIN-CONTAINING PROTEIN"/>
    <property type="match status" value="1"/>
</dbReference>
<accession>A0A9P6CTQ8</accession>
<evidence type="ECO:0000313" key="2">
    <source>
        <dbReference type="Proteomes" id="UP000807469"/>
    </source>
</evidence>